<evidence type="ECO:0000313" key="1">
    <source>
        <dbReference type="EMBL" id="NBI28071.1"/>
    </source>
</evidence>
<organism evidence="1 2">
    <name type="scientific">Chengkuizengella marina</name>
    <dbReference type="NCBI Taxonomy" id="2507566"/>
    <lineage>
        <taxon>Bacteria</taxon>
        <taxon>Bacillati</taxon>
        <taxon>Bacillota</taxon>
        <taxon>Bacilli</taxon>
        <taxon>Bacillales</taxon>
        <taxon>Paenibacillaceae</taxon>
        <taxon>Chengkuizengella</taxon>
    </lineage>
</organism>
<name>A0A6N9PX44_9BACL</name>
<evidence type="ECO:0000313" key="2">
    <source>
        <dbReference type="Proteomes" id="UP000448943"/>
    </source>
</evidence>
<dbReference type="EMBL" id="SIJB01000009">
    <property type="protein sequence ID" value="NBI28071.1"/>
    <property type="molecule type" value="Genomic_DNA"/>
</dbReference>
<dbReference type="AlphaFoldDB" id="A0A6N9PX44"/>
<keyword evidence="2" id="KW-1185">Reference proteome</keyword>
<dbReference type="Pfam" id="PF08863">
    <property type="entry name" value="YolD"/>
    <property type="match status" value="1"/>
</dbReference>
<dbReference type="InterPro" id="IPR014962">
    <property type="entry name" value="YolD"/>
</dbReference>
<protein>
    <submittedName>
        <fullName evidence="1">YolD-like family protein</fullName>
    </submittedName>
</protein>
<accession>A0A6N9PX44</accession>
<comment type="caution">
    <text evidence="1">The sequence shown here is derived from an EMBL/GenBank/DDBJ whole genome shotgun (WGS) entry which is preliminary data.</text>
</comment>
<sequence>MNAGQQSILHYTPFNWTVNSIICKLASRMMLPEHKELMNHYQKERNRKTKPELAEEEVNIISQQLSDSILSNSQITVELFRAFGQNAFKTGTVTKFDTQLRQIKLDYDDEYEWIKFDEILGVS</sequence>
<gene>
    <name evidence="1" type="ORF">ERL59_03740</name>
</gene>
<dbReference type="Proteomes" id="UP000448943">
    <property type="component" value="Unassembled WGS sequence"/>
</dbReference>
<reference evidence="1 2" key="1">
    <citation type="submission" date="2019-01" db="EMBL/GenBank/DDBJ databases">
        <title>Chengkuizengella sp. nov., isolated from deep-sea sediment of East Pacific Ocean.</title>
        <authorList>
            <person name="Yang J."/>
            <person name="Lai Q."/>
            <person name="Shao Z."/>
        </authorList>
    </citation>
    <scope>NUCLEOTIDE SEQUENCE [LARGE SCALE GENOMIC DNA]</scope>
    <source>
        <strain evidence="1 2">YPA3-1-1</strain>
    </source>
</reference>
<proteinExistence type="predicted"/>